<feature type="region of interest" description="Disordered" evidence="1">
    <location>
        <begin position="26"/>
        <end position="47"/>
    </location>
</feature>
<evidence type="ECO:0000256" key="1">
    <source>
        <dbReference type="SAM" id="MobiDB-lite"/>
    </source>
</evidence>
<feature type="compositionally biased region" description="Polar residues" evidence="1">
    <location>
        <begin position="28"/>
        <end position="47"/>
    </location>
</feature>
<evidence type="ECO:0000313" key="2">
    <source>
        <dbReference type="EMBL" id="CAI9170897.1"/>
    </source>
</evidence>
<protein>
    <submittedName>
        <fullName evidence="2">Uncharacterized protein</fullName>
    </submittedName>
</protein>
<accession>A0ABN8ZAG5</accession>
<keyword evidence="3" id="KW-1185">Reference proteome</keyword>
<organism evidence="2 3">
    <name type="scientific">Rangifer tarandus platyrhynchus</name>
    <name type="common">Svalbard reindeer</name>
    <dbReference type="NCBI Taxonomy" id="3082113"/>
    <lineage>
        <taxon>Eukaryota</taxon>
        <taxon>Metazoa</taxon>
        <taxon>Chordata</taxon>
        <taxon>Craniata</taxon>
        <taxon>Vertebrata</taxon>
        <taxon>Euteleostomi</taxon>
        <taxon>Mammalia</taxon>
        <taxon>Eutheria</taxon>
        <taxon>Laurasiatheria</taxon>
        <taxon>Artiodactyla</taxon>
        <taxon>Ruminantia</taxon>
        <taxon>Pecora</taxon>
        <taxon>Cervidae</taxon>
        <taxon>Odocoileinae</taxon>
        <taxon>Rangifer</taxon>
    </lineage>
</organism>
<dbReference type="EMBL" id="OX459939">
    <property type="protein sequence ID" value="CAI9170897.1"/>
    <property type="molecule type" value="Genomic_DNA"/>
</dbReference>
<dbReference type="Proteomes" id="UP001176941">
    <property type="component" value="Chromosome 3"/>
</dbReference>
<proteinExistence type="predicted"/>
<name>A0ABN8ZAG5_RANTA</name>
<evidence type="ECO:0000313" key="3">
    <source>
        <dbReference type="Proteomes" id="UP001176941"/>
    </source>
</evidence>
<reference evidence="2" key="1">
    <citation type="submission" date="2023-04" db="EMBL/GenBank/DDBJ databases">
        <authorList>
            <consortium name="ELIXIR-Norway"/>
        </authorList>
    </citation>
    <scope>NUCLEOTIDE SEQUENCE [LARGE SCALE GENOMIC DNA]</scope>
</reference>
<sequence>MKCESSSLLFKVSKWLGVRDMGLIPGSGRSSGEGHSNPLQYSHGQRSLENPMDRGAWRSAVHAVAELNTTEVTWHARMHMRHTLNSHQKLTLQNIHQNLTAFRIVRNKFLQFKPLSQWYFVTAA</sequence>
<gene>
    <name evidence="2" type="ORF">MRATA1EN1_LOCUS19859</name>
</gene>